<organism evidence="2">
    <name type="scientific">hydrothermal vent metagenome</name>
    <dbReference type="NCBI Taxonomy" id="652676"/>
    <lineage>
        <taxon>unclassified sequences</taxon>
        <taxon>metagenomes</taxon>
        <taxon>ecological metagenomes</taxon>
    </lineage>
</organism>
<keyword evidence="1" id="KW-0472">Membrane</keyword>
<keyword evidence="1" id="KW-0812">Transmembrane</keyword>
<accession>A0A3B0V591</accession>
<proteinExistence type="predicted"/>
<feature type="non-terminal residue" evidence="2">
    <location>
        <position position="431"/>
    </location>
</feature>
<evidence type="ECO:0000256" key="1">
    <source>
        <dbReference type="SAM" id="Phobius"/>
    </source>
</evidence>
<protein>
    <submittedName>
        <fullName evidence="2">Uncharacterized protein</fullName>
    </submittedName>
</protein>
<dbReference type="SUPFAM" id="SSF49998">
    <property type="entry name" value="Amine oxidase catalytic domain"/>
    <property type="match status" value="1"/>
</dbReference>
<evidence type="ECO:0000313" key="2">
    <source>
        <dbReference type="EMBL" id="VAW33942.1"/>
    </source>
</evidence>
<sequence>MTPTYRRTRYNAILRLCLLFLVYLVGTLIWFGRQQQTSVTLAIAKGQQLYLPADGQPVGLSPALLSNLATADSFLIFVNAVPLSVGEARPWADLGCTANSCAHATYFDQENGGTVNNIISLPNNTVLATWTDGLARPAGSQFVAEAAIAIAANDPAVTAVLGDIGAGNPAMIPISAWLADGSCRDDWCVDLTFHSPNGDGRIFHVFVNMNQEVVARTFYTRGRPNLDVAAPVSQRGAFSNGCHEQDGWNVCWEMTANDGVLFRDATFNETAVFESIKITQIEAWYPSWPGGYRDEVGFAASVPPFGDTLVTDLEDGFEIRQMFTEFTHWPNCICCYRYEQVIRFFADGSFEVRFVSHGPGCDELSIYRPFWRIDLDLDDATSNQVWQWQDNEWAVMATEQELFPFTDNLGPDGFKLAIGGGDLLYRLTMLP</sequence>
<name>A0A3B0V591_9ZZZZ</name>
<feature type="transmembrane region" description="Helical" evidence="1">
    <location>
        <begin position="12"/>
        <end position="31"/>
    </location>
</feature>
<dbReference type="EMBL" id="UOEU01000496">
    <property type="protein sequence ID" value="VAW33942.1"/>
    <property type="molecule type" value="Genomic_DNA"/>
</dbReference>
<reference evidence="2" key="1">
    <citation type="submission" date="2018-06" db="EMBL/GenBank/DDBJ databases">
        <authorList>
            <person name="Zhirakovskaya E."/>
        </authorList>
    </citation>
    <scope>NUCLEOTIDE SEQUENCE</scope>
</reference>
<dbReference type="GO" id="GO:0008131">
    <property type="term" value="F:primary methylamine oxidase activity"/>
    <property type="evidence" value="ECO:0007669"/>
    <property type="project" value="InterPro"/>
</dbReference>
<dbReference type="InterPro" id="IPR036460">
    <property type="entry name" value="Cu_amine_oxidase_C_sf"/>
</dbReference>
<dbReference type="GO" id="GO:0048038">
    <property type="term" value="F:quinone binding"/>
    <property type="evidence" value="ECO:0007669"/>
    <property type="project" value="InterPro"/>
</dbReference>
<keyword evidence="1" id="KW-1133">Transmembrane helix</keyword>
<dbReference type="AlphaFoldDB" id="A0A3B0V591"/>
<dbReference type="GO" id="GO:0009308">
    <property type="term" value="P:amine metabolic process"/>
    <property type="evidence" value="ECO:0007669"/>
    <property type="project" value="InterPro"/>
</dbReference>
<gene>
    <name evidence="2" type="ORF">MNBD_CHLOROFLEXI01-2718</name>
</gene>
<dbReference type="GO" id="GO:0005507">
    <property type="term" value="F:copper ion binding"/>
    <property type="evidence" value="ECO:0007669"/>
    <property type="project" value="InterPro"/>
</dbReference>